<dbReference type="SMR" id="A0A9P0F550"/>
<dbReference type="SMART" id="SM00231">
    <property type="entry name" value="FA58C"/>
    <property type="match status" value="1"/>
</dbReference>
<dbReference type="Gene3D" id="2.60.40.10">
    <property type="entry name" value="Immunoglobulins"/>
    <property type="match status" value="1"/>
</dbReference>
<dbReference type="SUPFAM" id="SSF50965">
    <property type="entry name" value="Galactose oxidase, central domain"/>
    <property type="match status" value="1"/>
</dbReference>
<protein>
    <recommendedName>
        <fullName evidence="2">F5/8 type C domain-containing protein</fullName>
    </recommendedName>
</protein>
<dbReference type="SUPFAM" id="SSF49785">
    <property type="entry name" value="Galactose-binding domain-like"/>
    <property type="match status" value="1"/>
</dbReference>
<dbReference type="CDD" id="cd02851">
    <property type="entry name" value="E_set_GO_C"/>
    <property type="match status" value="1"/>
</dbReference>
<dbReference type="InterPro" id="IPR013783">
    <property type="entry name" value="Ig-like_fold"/>
</dbReference>
<dbReference type="PANTHER" id="PTHR32208:SF68">
    <property type="entry name" value="GALACTOSE OXIDASE"/>
    <property type="match status" value="1"/>
</dbReference>
<dbReference type="AlphaFoldDB" id="A0A9P0F550"/>
<proteinExistence type="predicted"/>
<feature type="domain" description="F5/8 type C" evidence="2">
    <location>
        <begin position="59"/>
        <end position="209"/>
    </location>
</feature>
<dbReference type="InterPro" id="IPR000421">
    <property type="entry name" value="FA58C"/>
</dbReference>
<dbReference type="PROSITE" id="PS50022">
    <property type="entry name" value="FA58C_3"/>
    <property type="match status" value="1"/>
</dbReference>
<feature type="signal peptide" evidence="1">
    <location>
        <begin position="1"/>
        <end position="18"/>
    </location>
</feature>
<dbReference type="Gene3D" id="2.130.10.80">
    <property type="entry name" value="Galactose oxidase/kelch, beta-propeller"/>
    <property type="match status" value="1"/>
</dbReference>
<dbReference type="Gene3D" id="2.60.120.260">
    <property type="entry name" value="Galactose-binding domain-like"/>
    <property type="match status" value="1"/>
</dbReference>
<feature type="chain" id="PRO_5040254735" description="F5/8 type C domain-containing protein" evidence="1">
    <location>
        <begin position="19"/>
        <end position="745"/>
    </location>
</feature>
<dbReference type="InterPro" id="IPR015202">
    <property type="entry name" value="GO-like_E_set"/>
</dbReference>
<dbReference type="InterPro" id="IPR008979">
    <property type="entry name" value="Galactose-bd-like_sf"/>
</dbReference>
<sequence length="745" mass="80814">MMLTLVLLSLSLYGRSNGNVFSALEAEGITEPEFLPGPSFAGTGTSLLGASPLGGALTGGPPKGAPPTGELLNRNGWTVTCDSSHAGNECEKVLDGDRNSFWHTEYRPASAPLPHAIIIDMKAVQIVSGISMLPRQVGNGNGLITGHIVSVSEDGMNWQLVAFGTWAADKTEKESEFEPVKAQYIRLVHTSEPKSQAYTSIAELNVYSAPSYTPPDPSLGIWGPTIDTPVIPVAASILPNGNVLMWSSWGKDTFVGVRLPSQPPPSTILRMGSSRSAPSPIRSMICGNSAPRTSTYDPASDTWISAPDMKIGRGYQSSCTCSSGRIFELGGSFTGDRAVDKNGEIYDINTNTWTLLPGCPVKPILTADRRGIYRSDNHAMLFAWKNDTVLQAGPSKAMNWYTVSGTGSHHGAGKRGNDEDAMCGVAVMFDATKGKILVAGGSHNYDDTPATTNGFVLTIRKPNHKVHVRKTSNKMFYPRIFVNSVVLPNGEVFINGGQTVGLPFREDGAHLTSEIYSPDDDLFRLAAWSIIPRVYHSLCLLMQDATVICGGGGLCGNCKTNHLNFQVYTPSYLLNADGSRATRPVITSVSRTVVKPGKRLYLVTDSEVVMASLVRIGSATHSTNTDQRRVPLDLNEYDEGVYFVELPADSGILLPGYWFLFVMNKDGVPTGTLVITLQLDRVFPFVYFRISTSDNCARLQQTLAINPPYPSKTSYAKPPPLFTEYRSTKPSDVKLTNTMHQIIRW</sequence>
<dbReference type="InterPro" id="IPR037293">
    <property type="entry name" value="Gal_Oxidase_central_sf"/>
</dbReference>
<evidence type="ECO:0000313" key="3">
    <source>
        <dbReference type="EMBL" id="CAH0390109.1"/>
    </source>
</evidence>
<evidence type="ECO:0000313" key="4">
    <source>
        <dbReference type="Proteomes" id="UP001152759"/>
    </source>
</evidence>
<evidence type="ECO:0000259" key="2">
    <source>
        <dbReference type="PROSITE" id="PS50022"/>
    </source>
</evidence>
<keyword evidence="1" id="KW-0732">Signal</keyword>
<organism evidence="3 4">
    <name type="scientific">Bemisia tabaci</name>
    <name type="common">Sweetpotato whitefly</name>
    <name type="synonym">Aleurodes tabaci</name>
    <dbReference type="NCBI Taxonomy" id="7038"/>
    <lineage>
        <taxon>Eukaryota</taxon>
        <taxon>Metazoa</taxon>
        <taxon>Ecdysozoa</taxon>
        <taxon>Arthropoda</taxon>
        <taxon>Hexapoda</taxon>
        <taxon>Insecta</taxon>
        <taxon>Pterygota</taxon>
        <taxon>Neoptera</taxon>
        <taxon>Paraneoptera</taxon>
        <taxon>Hemiptera</taxon>
        <taxon>Sternorrhyncha</taxon>
        <taxon>Aleyrodoidea</taxon>
        <taxon>Aleyrodidae</taxon>
        <taxon>Aleyrodinae</taxon>
        <taxon>Bemisia</taxon>
    </lineage>
</organism>
<name>A0A9P0F550_BEMTA</name>
<dbReference type="SUPFAM" id="SSF81296">
    <property type="entry name" value="E set domains"/>
    <property type="match status" value="1"/>
</dbReference>
<gene>
    <name evidence="3" type="ORF">BEMITA_LOCUS8865</name>
</gene>
<evidence type="ECO:0000256" key="1">
    <source>
        <dbReference type="SAM" id="SignalP"/>
    </source>
</evidence>
<reference evidence="3" key="1">
    <citation type="submission" date="2021-12" db="EMBL/GenBank/DDBJ databases">
        <authorList>
            <person name="King R."/>
        </authorList>
    </citation>
    <scope>NUCLEOTIDE SEQUENCE</scope>
</reference>
<accession>A0A9P0F550</accession>
<dbReference type="InterPro" id="IPR014756">
    <property type="entry name" value="Ig_E-set"/>
</dbReference>
<dbReference type="EMBL" id="OU963866">
    <property type="protein sequence ID" value="CAH0390109.1"/>
    <property type="molecule type" value="Genomic_DNA"/>
</dbReference>
<dbReference type="PANTHER" id="PTHR32208">
    <property type="entry name" value="SECRETED PROTEIN-RELATED"/>
    <property type="match status" value="1"/>
</dbReference>
<dbReference type="Pfam" id="PF09118">
    <property type="entry name" value="GO-like_E_set"/>
    <property type="match status" value="1"/>
</dbReference>
<dbReference type="Pfam" id="PF00754">
    <property type="entry name" value="F5_F8_type_C"/>
    <property type="match status" value="1"/>
</dbReference>
<dbReference type="InterPro" id="IPR011043">
    <property type="entry name" value="Gal_Oxase/kelch_b-propeller"/>
</dbReference>
<dbReference type="Proteomes" id="UP001152759">
    <property type="component" value="Chromosome 5"/>
</dbReference>
<keyword evidence="4" id="KW-1185">Reference proteome</keyword>